<dbReference type="RefSeq" id="WP_379743114.1">
    <property type="nucleotide sequence ID" value="NZ_JBHSVN010000001.1"/>
</dbReference>
<evidence type="ECO:0000256" key="2">
    <source>
        <dbReference type="SAM" id="Phobius"/>
    </source>
</evidence>
<dbReference type="Gene3D" id="2.60.40.650">
    <property type="match status" value="1"/>
</dbReference>
<keyword evidence="2" id="KW-0472">Membrane</keyword>
<proteinExistence type="predicted"/>
<accession>A0ABD5UU05</accession>
<organism evidence="5 6">
    <name type="scientific">Halopenitus salinus</name>
    <dbReference type="NCBI Taxonomy" id="1198295"/>
    <lineage>
        <taxon>Archaea</taxon>
        <taxon>Methanobacteriati</taxon>
        <taxon>Methanobacteriota</taxon>
        <taxon>Stenosarchaea group</taxon>
        <taxon>Halobacteria</taxon>
        <taxon>Halobacteriales</taxon>
        <taxon>Haloferacaceae</taxon>
        <taxon>Halopenitus</taxon>
    </lineage>
</organism>
<evidence type="ECO:0000259" key="4">
    <source>
        <dbReference type="Pfam" id="PF03404"/>
    </source>
</evidence>
<sequence>MSPSDASKSGDSRSRSSRHRRAYAGVAIGAAWISGTFAVQPLVGVFVPAALAEGIIVRSPGWLSTMAVSLLGFGTKPALVAGVIAALLLASGVAGVLRHHVPIGPSTMAFVGAGVTAGSFLLAGAPLSAGLLLSVAVVTAVAALVAQLVRARPDLPGRRRFVRRVGYAGVLAGVSTVGLRWLLDRLARGSDRLAGVSESDRVAEPLARSTSPPEGDPAFDFEGMPAAVTPPEEHYVVDINVDPPRIDPETWTLDVEGAVERSYSLSYDELIGHDAAVDRTVTLVCVSNVVGGDLIGTGHWTGVPLSDLVAAAGPASDAVDVVTHAADGYSEAIPLERVEREDVMIAFGMGGRTLETEHGFPARLIVPGRYGMKMTKWIDRIEVVPGDHEAYWEARGWDEEAVVNTTSYVRGGVRDGDAVIIGGVAFGGLETGIEEIASVEVSVDGGETWSEAELEPQLAPHAWRRWRHEFAAPDRSEFEVVTRSIRRDGTVQTAEESSPRPSGATGWHRETIEVS</sequence>
<dbReference type="AlphaFoldDB" id="A0ABD5UU05"/>
<dbReference type="SUPFAM" id="SSF56524">
    <property type="entry name" value="Oxidoreductase molybdopterin-binding domain"/>
    <property type="match status" value="1"/>
</dbReference>
<reference evidence="5 6" key="1">
    <citation type="journal article" date="2019" name="Int. J. Syst. Evol. Microbiol.">
        <title>The Global Catalogue of Microorganisms (GCM) 10K type strain sequencing project: providing services to taxonomists for standard genome sequencing and annotation.</title>
        <authorList>
            <consortium name="The Broad Institute Genomics Platform"/>
            <consortium name="The Broad Institute Genome Sequencing Center for Infectious Disease"/>
            <person name="Wu L."/>
            <person name="Ma J."/>
        </authorList>
    </citation>
    <scope>NUCLEOTIDE SEQUENCE [LARGE SCALE GENOMIC DNA]</scope>
    <source>
        <strain evidence="5 6">SKJ47</strain>
    </source>
</reference>
<evidence type="ECO:0000313" key="5">
    <source>
        <dbReference type="EMBL" id="MFC6892608.1"/>
    </source>
</evidence>
<dbReference type="Proteomes" id="UP001596296">
    <property type="component" value="Unassembled WGS sequence"/>
</dbReference>
<gene>
    <name evidence="5" type="ORF">ACFQE9_08315</name>
</gene>
<evidence type="ECO:0000259" key="3">
    <source>
        <dbReference type="Pfam" id="PF00174"/>
    </source>
</evidence>
<keyword evidence="2" id="KW-1133">Transmembrane helix</keyword>
<dbReference type="Gene3D" id="3.90.420.10">
    <property type="entry name" value="Oxidoreductase, molybdopterin-binding domain"/>
    <property type="match status" value="1"/>
</dbReference>
<name>A0ABD5UU05_9EURY</name>
<dbReference type="Pfam" id="PF00174">
    <property type="entry name" value="Oxidored_molyb"/>
    <property type="match status" value="1"/>
</dbReference>
<dbReference type="InterPro" id="IPR036374">
    <property type="entry name" value="OxRdtase_Mopterin-bd_sf"/>
</dbReference>
<dbReference type="PANTHER" id="PTHR19372">
    <property type="entry name" value="SULFITE REDUCTASE"/>
    <property type="match status" value="1"/>
</dbReference>
<keyword evidence="2" id="KW-0812">Transmembrane</keyword>
<dbReference type="SUPFAM" id="SSF81296">
    <property type="entry name" value="E set domains"/>
    <property type="match status" value="1"/>
</dbReference>
<feature type="transmembrane region" description="Helical" evidence="2">
    <location>
        <begin position="21"/>
        <end position="43"/>
    </location>
</feature>
<feature type="domain" description="Oxidoreductase molybdopterin-binding" evidence="3">
    <location>
        <begin position="243"/>
        <end position="392"/>
    </location>
</feature>
<dbReference type="InterPro" id="IPR005066">
    <property type="entry name" value="MoCF_OxRdtse_dimer"/>
</dbReference>
<comment type="caution">
    <text evidence="5">The sequence shown here is derived from an EMBL/GenBank/DDBJ whole genome shotgun (WGS) entry which is preliminary data.</text>
</comment>
<feature type="transmembrane region" description="Helical" evidence="2">
    <location>
        <begin position="161"/>
        <end position="183"/>
    </location>
</feature>
<feature type="transmembrane region" description="Helical" evidence="2">
    <location>
        <begin position="78"/>
        <end position="97"/>
    </location>
</feature>
<feature type="region of interest" description="Disordered" evidence="1">
    <location>
        <begin position="485"/>
        <end position="515"/>
    </location>
</feature>
<protein>
    <submittedName>
        <fullName evidence="5">Molybdopterin-dependent oxidoreductase</fullName>
    </submittedName>
</protein>
<evidence type="ECO:0000313" key="6">
    <source>
        <dbReference type="Proteomes" id="UP001596296"/>
    </source>
</evidence>
<feature type="compositionally biased region" description="Polar residues" evidence="1">
    <location>
        <begin position="490"/>
        <end position="500"/>
    </location>
</feature>
<feature type="transmembrane region" description="Helical" evidence="2">
    <location>
        <begin position="131"/>
        <end position="149"/>
    </location>
</feature>
<dbReference type="InterPro" id="IPR000572">
    <property type="entry name" value="OxRdtase_Mopterin-bd_dom"/>
</dbReference>
<feature type="domain" description="Moybdenum cofactor oxidoreductase dimerisation" evidence="4">
    <location>
        <begin position="417"/>
        <end position="495"/>
    </location>
</feature>
<dbReference type="InterPro" id="IPR014756">
    <property type="entry name" value="Ig_E-set"/>
</dbReference>
<feature type="transmembrane region" description="Helical" evidence="2">
    <location>
        <begin position="109"/>
        <end position="125"/>
    </location>
</feature>
<dbReference type="PANTHER" id="PTHR19372:SF7">
    <property type="entry name" value="SULFITE OXIDASE, MITOCHONDRIAL"/>
    <property type="match status" value="1"/>
</dbReference>
<keyword evidence="6" id="KW-1185">Reference proteome</keyword>
<dbReference type="EMBL" id="JBHSXL010000008">
    <property type="protein sequence ID" value="MFC6892608.1"/>
    <property type="molecule type" value="Genomic_DNA"/>
</dbReference>
<evidence type="ECO:0000256" key="1">
    <source>
        <dbReference type="SAM" id="MobiDB-lite"/>
    </source>
</evidence>
<dbReference type="Pfam" id="PF03404">
    <property type="entry name" value="Mo-co_dimer"/>
    <property type="match status" value="1"/>
</dbReference>